<evidence type="ECO:0000313" key="11">
    <source>
        <dbReference type="EMBL" id="GLF94046.1"/>
    </source>
</evidence>
<dbReference type="SMART" id="SM00220">
    <property type="entry name" value="S_TKc"/>
    <property type="match status" value="1"/>
</dbReference>
<dbReference type="PANTHER" id="PTHR43289:SF6">
    <property type="entry name" value="SERINE_THREONINE-PROTEIN KINASE NEKL-3"/>
    <property type="match status" value="1"/>
</dbReference>
<dbReference type="PROSITE" id="PS00107">
    <property type="entry name" value="PROTEIN_KINASE_ATP"/>
    <property type="match status" value="1"/>
</dbReference>
<dbReference type="InterPro" id="IPR011009">
    <property type="entry name" value="Kinase-like_dom_sf"/>
</dbReference>
<feature type="compositionally biased region" description="Low complexity" evidence="9">
    <location>
        <begin position="402"/>
        <end position="412"/>
    </location>
</feature>
<dbReference type="RefSeq" id="WP_323446113.1">
    <property type="nucleotide sequence ID" value="NZ_BSBI01000002.1"/>
</dbReference>
<evidence type="ECO:0000256" key="2">
    <source>
        <dbReference type="ARBA" id="ARBA00022527"/>
    </source>
</evidence>
<dbReference type="Proteomes" id="UP001291653">
    <property type="component" value="Unassembled WGS sequence"/>
</dbReference>
<dbReference type="EMBL" id="BSBI01000002">
    <property type="protein sequence ID" value="GLF94046.1"/>
    <property type="molecule type" value="Genomic_DNA"/>
</dbReference>
<keyword evidence="2" id="KW-0723">Serine/threonine-protein kinase</keyword>
<evidence type="ECO:0000256" key="7">
    <source>
        <dbReference type="PROSITE-ProRule" id="PRU10141"/>
    </source>
</evidence>
<name>A0ABQ5NUJ6_9ACTN</name>
<feature type="region of interest" description="Disordered" evidence="9">
    <location>
        <begin position="402"/>
        <end position="426"/>
    </location>
</feature>
<dbReference type="SUPFAM" id="SSF56112">
    <property type="entry name" value="Protein kinase-like (PK-like)"/>
    <property type="match status" value="1"/>
</dbReference>
<accession>A0ABQ5NUJ6</accession>
<dbReference type="InterPro" id="IPR000719">
    <property type="entry name" value="Prot_kinase_dom"/>
</dbReference>
<keyword evidence="5 11" id="KW-0418">Kinase</keyword>
<keyword evidence="4 7" id="KW-0547">Nucleotide-binding</keyword>
<dbReference type="Gene3D" id="3.30.200.20">
    <property type="entry name" value="Phosphorylase Kinase, domain 1"/>
    <property type="match status" value="1"/>
</dbReference>
<organism evidence="11 12">
    <name type="scientific">Streptomyces yaizuensis</name>
    <dbReference type="NCBI Taxonomy" id="2989713"/>
    <lineage>
        <taxon>Bacteria</taxon>
        <taxon>Bacillati</taxon>
        <taxon>Actinomycetota</taxon>
        <taxon>Actinomycetes</taxon>
        <taxon>Kitasatosporales</taxon>
        <taxon>Streptomycetaceae</taxon>
        <taxon>Streptomyces</taxon>
    </lineage>
</organism>
<protein>
    <recommendedName>
        <fullName evidence="1">non-specific serine/threonine protein kinase</fullName>
        <ecNumber evidence="1">2.7.11.1</ecNumber>
    </recommendedName>
</protein>
<evidence type="ECO:0000256" key="5">
    <source>
        <dbReference type="ARBA" id="ARBA00022777"/>
    </source>
</evidence>
<evidence type="ECO:0000313" key="12">
    <source>
        <dbReference type="Proteomes" id="UP001291653"/>
    </source>
</evidence>
<comment type="caution">
    <text evidence="11">The sequence shown here is derived from an EMBL/GenBank/DDBJ whole genome shotgun (WGS) entry which is preliminary data.</text>
</comment>
<dbReference type="PANTHER" id="PTHR43289">
    <property type="entry name" value="MITOGEN-ACTIVATED PROTEIN KINASE KINASE KINASE 20-RELATED"/>
    <property type="match status" value="1"/>
</dbReference>
<keyword evidence="8" id="KW-0175">Coiled coil</keyword>
<feature type="binding site" evidence="7">
    <location>
        <position position="27"/>
    </location>
    <ligand>
        <name>ATP</name>
        <dbReference type="ChEBI" id="CHEBI:30616"/>
    </ligand>
</feature>
<gene>
    <name evidence="11" type="ORF">SYYSPA8_07135</name>
</gene>
<reference evidence="11 12" key="1">
    <citation type="submission" date="2022-10" db="EMBL/GenBank/DDBJ databases">
        <title>Draft genome sequence of Streptomyces sp. YSPA8.</title>
        <authorList>
            <person name="Moriuchi R."/>
            <person name="Dohra H."/>
            <person name="Yamamura H."/>
            <person name="Kodani S."/>
        </authorList>
    </citation>
    <scope>NUCLEOTIDE SEQUENCE [LARGE SCALE GENOMIC DNA]</scope>
    <source>
        <strain evidence="11 12">YSPA8</strain>
    </source>
</reference>
<evidence type="ECO:0000256" key="6">
    <source>
        <dbReference type="ARBA" id="ARBA00022840"/>
    </source>
</evidence>
<feature type="coiled-coil region" evidence="8">
    <location>
        <begin position="347"/>
        <end position="388"/>
    </location>
</feature>
<dbReference type="PROSITE" id="PS00108">
    <property type="entry name" value="PROTEIN_KINASE_ST"/>
    <property type="match status" value="1"/>
</dbReference>
<evidence type="ECO:0000256" key="8">
    <source>
        <dbReference type="SAM" id="Coils"/>
    </source>
</evidence>
<dbReference type="Pfam" id="PF00069">
    <property type="entry name" value="Pkinase"/>
    <property type="match status" value="1"/>
</dbReference>
<evidence type="ECO:0000256" key="4">
    <source>
        <dbReference type="ARBA" id="ARBA00022741"/>
    </source>
</evidence>
<feature type="domain" description="Protein kinase" evidence="10">
    <location>
        <begin position="1"/>
        <end position="263"/>
    </location>
</feature>
<keyword evidence="12" id="KW-1185">Reference proteome</keyword>
<evidence type="ECO:0000256" key="9">
    <source>
        <dbReference type="SAM" id="MobiDB-lite"/>
    </source>
</evidence>
<dbReference type="EC" id="2.7.11.1" evidence="1"/>
<dbReference type="GO" id="GO:0016301">
    <property type="term" value="F:kinase activity"/>
    <property type="evidence" value="ECO:0007669"/>
    <property type="project" value="UniProtKB-KW"/>
</dbReference>
<dbReference type="PROSITE" id="PS50011">
    <property type="entry name" value="PROTEIN_KINASE_DOM"/>
    <property type="match status" value="1"/>
</dbReference>
<evidence type="ECO:0000256" key="3">
    <source>
        <dbReference type="ARBA" id="ARBA00022679"/>
    </source>
</evidence>
<evidence type="ECO:0000259" key="10">
    <source>
        <dbReference type="PROSITE" id="PS50011"/>
    </source>
</evidence>
<proteinExistence type="predicted"/>
<keyword evidence="3" id="KW-0808">Transferase</keyword>
<evidence type="ECO:0000256" key="1">
    <source>
        <dbReference type="ARBA" id="ARBA00012513"/>
    </source>
</evidence>
<dbReference type="Gene3D" id="1.10.510.10">
    <property type="entry name" value="Transferase(Phosphotransferase) domain 1"/>
    <property type="match status" value="1"/>
</dbReference>
<dbReference type="InterPro" id="IPR017441">
    <property type="entry name" value="Protein_kinase_ATP_BS"/>
</dbReference>
<dbReference type="CDD" id="cd14014">
    <property type="entry name" value="STKc_PknB_like"/>
    <property type="match status" value="1"/>
</dbReference>
<dbReference type="InterPro" id="IPR008271">
    <property type="entry name" value="Ser/Thr_kinase_AS"/>
</dbReference>
<keyword evidence="6 7" id="KW-0067">ATP-binding</keyword>
<sequence length="565" mass="62451">MERLGAGGMGEVWSAQDERMRRDVAVKLVDALPRTSEAGTKARFQREVQSAGRFAHRNIVTVHDWGEVPVNGRQTLYLVMELVPGTSLHHRLKTSVPAWPLTVGWAAQITQALHTAHGHGVVHRDIKPANVLLTPEGTVKVLDFGIAKFVGDTLSSHDLTATGALLGSPPYMSPEQAEGVREIDHRSDLYSLGCLLYHAVTGRPPFTGTSMLAVLRMQVQETPVEPSALAEGIPGALNDLIMGLLAKRPEDRPADAAAVHDVLTTLLIDHAAALSGGDVLNVVHLGHEDSLAGRILRKSWQVWRDTEEHGAARRQAADAHFEETRAKAARAAADFETNLAKRREQTARDLAAREAKAMQRLAEVEHRCEELRLEAVKLRNDAERDARRTVEAARRQAEQIVAADAKAAPPRAEAGHQRTVGMDRATGDRSSPFGFELVRRGYDRGQVDQYITLLVSDRDAALVLIDRLERLTQELQLASPDVAQNDDRYADARHQVEDIIAEVNNRVERADRSRADRFGFELVRRGYDREQVDEYLAKLVADRDSALANIARLAQRIKEWSAPPA</sequence>